<proteinExistence type="predicted"/>
<dbReference type="GeneID" id="87005251"/>
<evidence type="ECO:0000313" key="1">
    <source>
        <dbReference type="EMBL" id="MDN6877822.1"/>
    </source>
</evidence>
<protein>
    <submittedName>
        <fullName evidence="1">Uncharacterized protein</fullName>
    </submittedName>
</protein>
<evidence type="ECO:0000313" key="2">
    <source>
        <dbReference type="Proteomes" id="UP001176500"/>
    </source>
</evidence>
<dbReference type="RefSeq" id="WP_161800801.1">
    <property type="nucleotide sequence ID" value="NZ_CBDHWA010000034.1"/>
</dbReference>
<dbReference type="EMBL" id="JASMRX010000001">
    <property type="protein sequence ID" value="MDN6877822.1"/>
    <property type="molecule type" value="Genomic_DNA"/>
</dbReference>
<keyword evidence="2" id="KW-1185">Reference proteome</keyword>
<sequence>MAPEENNAYRNKRIAVSSSIHTAETKKSDNFPLTHKPAGIRRFCIKAIEIKAILADLKLDHATLDICRKSTTDVTETILRDVNSGMTGL</sequence>
<accession>A0ABT8LKJ1</accession>
<organism evidence="1 2">
    <name type="scientific">Serratia bockelmannii</name>
    <dbReference type="NCBI Taxonomy" id="2703793"/>
    <lineage>
        <taxon>Bacteria</taxon>
        <taxon>Pseudomonadati</taxon>
        <taxon>Pseudomonadota</taxon>
        <taxon>Gammaproteobacteria</taxon>
        <taxon>Enterobacterales</taxon>
        <taxon>Yersiniaceae</taxon>
        <taxon>Serratia</taxon>
    </lineage>
</organism>
<gene>
    <name evidence="1" type="ORF">QO199_03960</name>
</gene>
<dbReference type="Proteomes" id="UP001176500">
    <property type="component" value="Unassembled WGS sequence"/>
</dbReference>
<reference evidence="1" key="1">
    <citation type="submission" date="2023-05" db="EMBL/GenBank/DDBJ databases">
        <title>Cannabis rhizosphere genomes.</title>
        <authorList>
            <person name="Goff K.L."/>
        </authorList>
    </citation>
    <scope>NUCLEOTIDE SEQUENCE</scope>
    <source>
        <strain evidence="1">SPPC 2817</strain>
    </source>
</reference>
<name>A0ABT8LKJ1_9GAMM</name>
<comment type="caution">
    <text evidence="1">The sequence shown here is derived from an EMBL/GenBank/DDBJ whole genome shotgun (WGS) entry which is preliminary data.</text>
</comment>